<dbReference type="EMBL" id="MJFZ01001912">
    <property type="protein sequence ID" value="RAW21252.1"/>
    <property type="molecule type" value="Genomic_DNA"/>
</dbReference>
<sequence>MPTDYGSDISDVPMRDEGASSSTADSQSVVDTHDPVTGSRQPREESPNSSILKILSIEEEEKPPTPVTPRSVSTERAP</sequence>
<name>A0A329RCT8_9STRA</name>
<dbReference type="Proteomes" id="UP000251314">
    <property type="component" value="Unassembled WGS sequence"/>
</dbReference>
<dbReference type="VEuPathDB" id="FungiDB:PC110_g22305"/>
<dbReference type="EMBL" id="RCMK01002356">
    <property type="protein sequence ID" value="KAG2882150.1"/>
    <property type="molecule type" value="Genomic_DNA"/>
</dbReference>
<evidence type="ECO:0000313" key="4">
    <source>
        <dbReference type="EMBL" id="KAG2891389.1"/>
    </source>
</evidence>
<feature type="compositionally biased region" description="Polar residues" evidence="1">
    <location>
        <begin position="19"/>
        <end position="30"/>
    </location>
</feature>
<dbReference type="Proteomes" id="UP000736787">
    <property type="component" value="Unassembled WGS sequence"/>
</dbReference>
<evidence type="ECO:0000313" key="2">
    <source>
        <dbReference type="EMBL" id="KAG2812878.1"/>
    </source>
</evidence>
<dbReference type="Proteomes" id="UP000760860">
    <property type="component" value="Unassembled WGS sequence"/>
</dbReference>
<reference evidence="7 8" key="1">
    <citation type="submission" date="2018-01" db="EMBL/GenBank/DDBJ databases">
        <title>Draft genome of the strawberry crown rot pathogen Phytophthora cactorum.</title>
        <authorList>
            <person name="Armitage A.D."/>
            <person name="Lysoe E."/>
            <person name="Nellist C.F."/>
            <person name="Harrison R.J."/>
            <person name="Brurberg M.B."/>
        </authorList>
    </citation>
    <scope>NUCLEOTIDE SEQUENCE [LARGE SCALE GENOMIC DNA]</scope>
    <source>
        <strain evidence="7 8">10300</strain>
    </source>
</reference>
<dbReference type="Proteomes" id="UP000697107">
    <property type="component" value="Unassembled WGS sequence"/>
</dbReference>
<evidence type="ECO:0000313" key="7">
    <source>
        <dbReference type="EMBL" id="RAW21252.1"/>
    </source>
</evidence>
<comment type="caution">
    <text evidence="7">The sequence shown here is derived from an EMBL/GenBank/DDBJ whole genome shotgun (WGS) entry which is preliminary data.</text>
</comment>
<dbReference type="EMBL" id="RCMI01001069">
    <property type="protein sequence ID" value="KAG2891389.1"/>
    <property type="molecule type" value="Genomic_DNA"/>
</dbReference>
<evidence type="ECO:0000313" key="8">
    <source>
        <dbReference type="Proteomes" id="UP000251314"/>
    </source>
</evidence>
<dbReference type="EMBL" id="RCMG01002225">
    <property type="protein sequence ID" value="KAG2812878.1"/>
    <property type="molecule type" value="Genomic_DNA"/>
</dbReference>
<keyword evidence="8" id="KW-1185">Reference proteome</keyword>
<dbReference type="EMBL" id="RCMV01002891">
    <property type="protein sequence ID" value="KAG3200779.1"/>
    <property type="molecule type" value="Genomic_DNA"/>
</dbReference>
<evidence type="ECO:0000256" key="1">
    <source>
        <dbReference type="SAM" id="MobiDB-lite"/>
    </source>
</evidence>
<dbReference type="EMBL" id="RCML01002361">
    <property type="protein sequence ID" value="KAG2958122.1"/>
    <property type="molecule type" value="Genomic_DNA"/>
</dbReference>
<organism evidence="7 8">
    <name type="scientific">Phytophthora cactorum</name>
    <dbReference type="NCBI Taxonomy" id="29920"/>
    <lineage>
        <taxon>Eukaryota</taxon>
        <taxon>Sar</taxon>
        <taxon>Stramenopiles</taxon>
        <taxon>Oomycota</taxon>
        <taxon>Peronosporomycetes</taxon>
        <taxon>Peronosporales</taxon>
        <taxon>Peronosporaceae</taxon>
        <taxon>Phytophthora</taxon>
    </lineage>
</organism>
<accession>A0A329RCT8</accession>
<proteinExistence type="predicted"/>
<feature type="region of interest" description="Disordered" evidence="1">
    <location>
        <begin position="1"/>
        <end position="78"/>
    </location>
</feature>
<dbReference type="AlphaFoldDB" id="A0A329RCT8"/>
<dbReference type="Proteomes" id="UP000735874">
    <property type="component" value="Unassembled WGS sequence"/>
</dbReference>
<protein>
    <submittedName>
        <fullName evidence="7">Uncharacterized protein</fullName>
    </submittedName>
</protein>
<dbReference type="Proteomes" id="UP000774804">
    <property type="component" value="Unassembled WGS sequence"/>
</dbReference>
<evidence type="ECO:0000313" key="3">
    <source>
        <dbReference type="EMBL" id="KAG2882150.1"/>
    </source>
</evidence>
<reference evidence="2" key="2">
    <citation type="submission" date="2018-10" db="EMBL/GenBank/DDBJ databases">
        <title>Effector identification in a new, highly contiguous assembly of the strawberry crown rot pathogen Phytophthora cactorum.</title>
        <authorList>
            <person name="Armitage A.D."/>
            <person name="Nellist C.F."/>
            <person name="Bates H."/>
            <person name="Vickerstaff R.J."/>
            <person name="Harrison R.J."/>
        </authorList>
    </citation>
    <scope>NUCLEOTIDE SEQUENCE</scope>
    <source>
        <strain evidence="2">15-7</strain>
        <strain evidence="4">4032</strain>
        <strain evidence="3">4040</strain>
        <strain evidence="5">P415</strain>
        <strain evidence="6">P421</strain>
    </source>
</reference>
<gene>
    <name evidence="7" type="ORF">PC110_g22305</name>
    <name evidence="2" type="ORF">PC113_g23508</name>
    <name evidence="4" type="ORF">PC115_g19221</name>
    <name evidence="3" type="ORF">PC117_g26273</name>
    <name evidence="5" type="ORF">PC118_g23685</name>
    <name evidence="6" type="ORF">PC129_g23733</name>
</gene>
<feature type="compositionally biased region" description="Low complexity" evidence="1">
    <location>
        <begin position="68"/>
        <end position="78"/>
    </location>
</feature>
<evidence type="ECO:0000313" key="6">
    <source>
        <dbReference type="EMBL" id="KAG3200779.1"/>
    </source>
</evidence>
<evidence type="ECO:0000313" key="5">
    <source>
        <dbReference type="EMBL" id="KAG2958122.1"/>
    </source>
</evidence>